<dbReference type="InterPro" id="IPR002182">
    <property type="entry name" value="NB-ARC"/>
</dbReference>
<dbReference type="PANTHER" id="PTHR11017:SF587">
    <property type="entry name" value="NB-ARC DOMAIN PROTEIN"/>
    <property type="match status" value="1"/>
</dbReference>
<dbReference type="Proteomes" id="UP000242715">
    <property type="component" value="Unassembled WGS sequence"/>
</dbReference>
<dbReference type="Gene3D" id="3.40.50.10140">
    <property type="entry name" value="Toll/interleukin-1 receptor homology (TIR) domain"/>
    <property type="match status" value="1"/>
</dbReference>
<dbReference type="SMART" id="SM00255">
    <property type="entry name" value="TIR"/>
    <property type="match status" value="1"/>
</dbReference>
<dbReference type="FunFam" id="3.40.50.10140:FF:000007">
    <property type="entry name" value="Disease resistance protein (TIR-NBS-LRR class)"/>
    <property type="match status" value="1"/>
</dbReference>
<dbReference type="PANTHER" id="PTHR11017">
    <property type="entry name" value="LEUCINE-RICH REPEAT-CONTAINING PROTEIN"/>
    <property type="match status" value="1"/>
</dbReference>
<dbReference type="Gene3D" id="3.40.50.300">
    <property type="entry name" value="P-loop containing nucleotide triphosphate hydrolases"/>
    <property type="match status" value="1"/>
</dbReference>
<dbReference type="EMBL" id="DF973286">
    <property type="protein sequence ID" value="GAU24235.1"/>
    <property type="molecule type" value="Genomic_DNA"/>
</dbReference>
<dbReference type="InterPro" id="IPR027417">
    <property type="entry name" value="P-loop_NTPase"/>
</dbReference>
<evidence type="ECO:0000256" key="1">
    <source>
        <dbReference type="ARBA" id="ARBA00023027"/>
    </source>
</evidence>
<dbReference type="InterPro" id="IPR044974">
    <property type="entry name" value="Disease_R_plants"/>
</dbReference>
<organism evidence="3 4">
    <name type="scientific">Trifolium subterraneum</name>
    <name type="common">Subterranean clover</name>
    <dbReference type="NCBI Taxonomy" id="3900"/>
    <lineage>
        <taxon>Eukaryota</taxon>
        <taxon>Viridiplantae</taxon>
        <taxon>Streptophyta</taxon>
        <taxon>Embryophyta</taxon>
        <taxon>Tracheophyta</taxon>
        <taxon>Spermatophyta</taxon>
        <taxon>Magnoliopsida</taxon>
        <taxon>eudicotyledons</taxon>
        <taxon>Gunneridae</taxon>
        <taxon>Pentapetalae</taxon>
        <taxon>rosids</taxon>
        <taxon>fabids</taxon>
        <taxon>Fabales</taxon>
        <taxon>Fabaceae</taxon>
        <taxon>Papilionoideae</taxon>
        <taxon>50 kb inversion clade</taxon>
        <taxon>NPAAA clade</taxon>
        <taxon>Hologalegina</taxon>
        <taxon>IRL clade</taxon>
        <taxon>Trifolieae</taxon>
        <taxon>Trifolium</taxon>
    </lineage>
</organism>
<dbReference type="InterPro" id="IPR042197">
    <property type="entry name" value="Apaf_helical"/>
</dbReference>
<evidence type="ECO:0000259" key="2">
    <source>
        <dbReference type="PROSITE" id="PS50104"/>
    </source>
</evidence>
<dbReference type="GO" id="GO:0007165">
    <property type="term" value="P:signal transduction"/>
    <property type="evidence" value="ECO:0007669"/>
    <property type="project" value="InterPro"/>
</dbReference>
<dbReference type="SUPFAM" id="SSF52540">
    <property type="entry name" value="P-loop containing nucleoside triphosphate hydrolases"/>
    <property type="match status" value="1"/>
</dbReference>
<gene>
    <name evidence="3" type="ORF">TSUD_23720</name>
</gene>
<accession>A0A2Z6MLJ4</accession>
<proteinExistence type="predicted"/>
<keyword evidence="1" id="KW-0520">NAD</keyword>
<dbReference type="Pfam" id="PF01582">
    <property type="entry name" value="TIR"/>
    <property type="match status" value="1"/>
</dbReference>
<name>A0A2Z6MLJ4_TRISU</name>
<dbReference type="Gene3D" id="1.10.8.430">
    <property type="entry name" value="Helical domain of apoptotic protease-activating factors"/>
    <property type="match status" value="1"/>
</dbReference>
<dbReference type="PROSITE" id="PS50104">
    <property type="entry name" value="TIR"/>
    <property type="match status" value="1"/>
</dbReference>
<evidence type="ECO:0000313" key="3">
    <source>
        <dbReference type="EMBL" id="GAU24235.1"/>
    </source>
</evidence>
<dbReference type="SUPFAM" id="SSF52200">
    <property type="entry name" value="Toll/Interleukin receptor TIR domain"/>
    <property type="match status" value="1"/>
</dbReference>
<reference evidence="4" key="1">
    <citation type="journal article" date="2017" name="Front. Plant Sci.">
        <title>Climate Clever Clovers: New Paradigm to Reduce the Environmental Footprint of Ruminants by Breeding Low Methanogenic Forages Utilizing Haplotype Variation.</title>
        <authorList>
            <person name="Kaur P."/>
            <person name="Appels R."/>
            <person name="Bayer P.E."/>
            <person name="Keeble-Gagnere G."/>
            <person name="Wang J."/>
            <person name="Hirakawa H."/>
            <person name="Shirasawa K."/>
            <person name="Vercoe P."/>
            <person name="Stefanova K."/>
            <person name="Durmic Z."/>
            <person name="Nichols P."/>
            <person name="Revell C."/>
            <person name="Isobe S.N."/>
            <person name="Edwards D."/>
            <person name="Erskine W."/>
        </authorList>
    </citation>
    <scope>NUCLEOTIDE SEQUENCE [LARGE SCALE GENOMIC DNA]</scope>
    <source>
        <strain evidence="4">cv. Daliak</strain>
    </source>
</reference>
<evidence type="ECO:0000313" key="4">
    <source>
        <dbReference type="Proteomes" id="UP000242715"/>
    </source>
</evidence>
<dbReference type="Pfam" id="PF00931">
    <property type="entry name" value="NB-ARC"/>
    <property type="match status" value="1"/>
</dbReference>
<feature type="domain" description="TIR" evidence="2">
    <location>
        <begin position="336"/>
        <end position="503"/>
    </location>
</feature>
<protein>
    <recommendedName>
        <fullName evidence="2">TIR domain-containing protein</fullName>
    </recommendedName>
</protein>
<dbReference type="OrthoDB" id="1410006at2759"/>
<dbReference type="GO" id="GO:0043531">
    <property type="term" value="F:ADP binding"/>
    <property type="evidence" value="ECO:0007669"/>
    <property type="project" value="InterPro"/>
</dbReference>
<sequence length="503" mass="57568">MVAAVDWSGKVFKEVEIENKNLILNRDTVLRKVDATDHKTQKVNDVVFEWLKESEILIQEVENLMLQARSPIWNDFRELLEKITEMNVKCKFEPFSTPIPSLEHFSSGNIVCFNSREKTSDQLLMALQDDNCSMIGLYGRQGSGKTLLAKAMGEKVKYLKIFQEVLFATASQNPNIRKMQDEIADLLNLKFDKNSDAGRARRIHSTIESMNCSILVIFDDVRVKFDPEDVGIPCNSNRCKVLLTACSQQDCDSMYTQKDIQLDPLSKEESWTLFQKHSGIHDEEYSASFDLLNVAREVAFECEGLPRTIKYVGSSLRSKPIEEWETTLDSLKHSMAKWQIFLSFRGEDTRHTFTGSLYQALCQGGFKTFMDDGGGLNTGDQISPSLVNAIEASRLSIIVLSENYANSTWCLDELVKILECNKLKKQLVWPIFYKVEPSDIRHMRKSYGKDMVQHENTFGINSKRVQKWKSALVEVCNLSGKPYTTGYVIYFQILLFALFYNNQ</sequence>
<dbReference type="InterPro" id="IPR000157">
    <property type="entry name" value="TIR_dom"/>
</dbReference>
<keyword evidence="4" id="KW-1185">Reference proteome</keyword>
<dbReference type="InterPro" id="IPR035897">
    <property type="entry name" value="Toll_tir_struct_dom_sf"/>
</dbReference>
<dbReference type="GO" id="GO:0006952">
    <property type="term" value="P:defense response"/>
    <property type="evidence" value="ECO:0007669"/>
    <property type="project" value="InterPro"/>
</dbReference>
<dbReference type="AlphaFoldDB" id="A0A2Z6MLJ4"/>
<dbReference type="PRINTS" id="PR00364">
    <property type="entry name" value="DISEASERSIST"/>
</dbReference>